<feature type="transmembrane region" description="Helical" evidence="3">
    <location>
        <begin position="242"/>
        <end position="261"/>
    </location>
</feature>
<dbReference type="Gene3D" id="1.20.1250.20">
    <property type="entry name" value="MFS general substrate transporter like domains"/>
    <property type="match status" value="2"/>
</dbReference>
<feature type="transmembrane region" description="Helical" evidence="3">
    <location>
        <begin position="373"/>
        <end position="395"/>
    </location>
</feature>
<organism evidence="4 5">
    <name type="scientific">Elaphomyces granulatus</name>
    <dbReference type="NCBI Taxonomy" id="519963"/>
    <lineage>
        <taxon>Eukaryota</taxon>
        <taxon>Fungi</taxon>
        <taxon>Dikarya</taxon>
        <taxon>Ascomycota</taxon>
        <taxon>Pezizomycotina</taxon>
        <taxon>Eurotiomycetes</taxon>
        <taxon>Eurotiomycetidae</taxon>
        <taxon>Eurotiales</taxon>
        <taxon>Elaphomycetaceae</taxon>
        <taxon>Elaphomyces</taxon>
    </lineage>
</organism>
<evidence type="ECO:0008006" key="6">
    <source>
        <dbReference type="Google" id="ProtNLM"/>
    </source>
</evidence>
<dbReference type="InterPro" id="IPR036259">
    <property type="entry name" value="MFS_trans_sf"/>
</dbReference>
<dbReference type="InterPro" id="IPR011701">
    <property type="entry name" value="MFS"/>
</dbReference>
<gene>
    <name evidence="4" type="ORF">Egran_02404</name>
</gene>
<comment type="subcellular location">
    <subcellularLocation>
        <location evidence="1">Membrane</location>
        <topology evidence="1">Multi-pass membrane protein</topology>
    </subcellularLocation>
</comment>
<comment type="caution">
    <text evidence="4">The sequence shown here is derived from an EMBL/GenBank/DDBJ whole genome shotgun (WGS) entry which is preliminary data.</text>
</comment>
<feature type="transmembrane region" description="Helical" evidence="3">
    <location>
        <begin position="438"/>
        <end position="462"/>
    </location>
</feature>
<keyword evidence="5" id="KW-1185">Reference proteome</keyword>
<evidence type="ECO:0000313" key="5">
    <source>
        <dbReference type="Proteomes" id="UP000243515"/>
    </source>
</evidence>
<dbReference type="AlphaFoldDB" id="A0A232M0E8"/>
<feature type="transmembrane region" description="Helical" evidence="3">
    <location>
        <begin position="202"/>
        <end position="222"/>
    </location>
</feature>
<evidence type="ECO:0000256" key="2">
    <source>
        <dbReference type="SAM" id="MobiDB-lite"/>
    </source>
</evidence>
<name>A0A232M0E8_9EURO</name>
<feature type="transmembrane region" description="Helical" evidence="3">
    <location>
        <begin position="115"/>
        <end position="135"/>
    </location>
</feature>
<keyword evidence="3" id="KW-0812">Transmembrane</keyword>
<protein>
    <recommendedName>
        <fullName evidence="6">Major facilitator superfamily (MFS) profile domain-containing protein</fullName>
    </recommendedName>
</protein>
<dbReference type="GO" id="GO:0016020">
    <property type="term" value="C:membrane"/>
    <property type="evidence" value="ECO:0007669"/>
    <property type="project" value="UniProtKB-SubCell"/>
</dbReference>
<accession>A0A232M0E8</accession>
<proteinExistence type="predicted"/>
<feature type="transmembrane region" description="Helical" evidence="3">
    <location>
        <begin position="555"/>
        <end position="574"/>
    </location>
</feature>
<feature type="transmembrane region" description="Helical" evidence="3">
    <location>
        <begin position="318"/>
        <end position="340"/>
    </location>
</feature>
<dbReference type="Pfam" id="PF07690">
    <property type="entry name" value="MFS_1"/>
    <property type="match status" value="2"/>
</dbReference>
<keyword evidence="3" id="KW-0472">Membrane</keyword>
<dbReference type="PANTHER" id="PTHR23524:SF1">
    <property type="entry name" value="MRH DOMAIN-CONTAINING PROTEIN-RELATED"/>
    <property type="match status" value="1"/>
</dbReference>
<reference evidence="4 5" key="1">
    <citation type="journal article" date="2015" name="Environ. Microbiol.">
        <title>Metagenome sequence of Elaphomyces granulatus from sporocarp tissue reveals Ascomycota ectomycorrhizal fingerprints of genome expansion and a Proteobacteria-rich microbiome.</title>
        <authorList>
            <person name="Quandt C.A."/>
            <person name="Kohler A."/>
            <person name="Hesse C.N."/>
            <person name="Sharpton T.J."/>
            <person name="Martin F."/>
            <person name="Spatafora J.W."/>
        </authorList>
    </citation>
    <scope>NUCLEOTIDE SEQUENCE [LARGE SCALE GENOMIC DNA]</scope>
    <source>
        <strain evidence="4 5">OSC145934</strain>
    </source>
</reference>
<keyword evidence="3" id="KW-1133">Transmembrane helix</keyword>
<feature type="transmembrane region" description="Helical" evidence="3">
    <location>
        <begin position="15"/>
        <end position="34"/>
    </location>
</feature>
<dbReference type="PANTHER" id="PTHR23524">
    <property type="entry name" value="TRANSPORTER, PUTATIVE (AFU_ORTHOLOGUE AFUA_8G04850)-RELATED"/>
    <property type="match status" value="1"/>
</dbReference>
<evidence type="ECO:0000256" key="3">
    <source>
        <dbReference type="SAM" id="Phobius"/>
    </source>
</evidence>
<evidence type="ECO:0000313" key="4">
    <source>
        <dbReference type="EMBL" id="OXV09836.1"/>
    </source>
</evidence>
<dbReference type="Proteomes" id="UP000243515">
    <property type="component" value="Unassembled WGS sequence"/>
</dbReference>
<feature type="region of interest" description="Disordered" evidence="2">
    <location>
        <begin position="278"/>
        <end position="299"/>
    </location>
</feature>
<dbReference type="OrthoDB" id="18110at2759"/>
<dbReference type="SUPFAM" id="SSF103473">
    <property type="entry name" value="MFS general substrate transporter"/>
    <property type="match status" value="2"/>
</dbReference>
<feature type="transmembrane region" description="Helical" evidence="3">
    <location>
        <begin position="407"/>
        <end position="426"/>
    </location>
</feature>
<dbReference type="EMBL" id="NPHW01003295">
    <property type="protein sequence ID" value="OXV09836.1"/>
    <property type="molecule type" value="Genomic_DNA"/>
</dbReference>
<evidence type="ECO:0000256" key="1">
    <source>
        <dbReference type="ARBA" id="ARBA00004141"/>
    </source>
</evidence>
<sequence length="585" mass="61624">MSSRPPIFTATRAQIATYLLSVCPFSIAFLVFLNSSVSFVVTDLIGLEKGVGDAVGTLGFADELLALIACPVWGLLSDRIGVRHVCAAGYAIIALALVLSVQSSNVYPQLLLGRLLFSLGGSAVSTMVTAVLPAVTANQAVSEGAVSGSSSGLSQNNSSISVRRHTPSMSSEVTITPIRFERSSTRRTKPATPDAQRSSPRLAGFVGMFAGCGALIALVLFLPLPARFERSGASPASAITRTYYIVGAVALAIAVICFIGLRNLHGEEGKGWSSVRRSSNLLSSGQSDTPPRDSPLPYSRNQLSRSFYLGFTNPDISLSYIGGFVARSSSVGISLFIPLFVNHYYRESGLCHAAQPGLLARDLGEIKKSCPEAYVLASILTGVSQLVALITAPAYGYLSDKSRRHKLPLHFAALVGVAGYVAFPLLPSPRFRGPDGTFGVFVVMGLLGLSQIGAIVCSLAVLNDGVLNNSDRKMESGAVQGVLQEPSNAPDSETGNPSAEQEPLLGCQARSKVSDLGYMKGSIAGVYSLYGGAGILLLTKLGGLLFDVLSPGAPFYIMALFNGILFVACIGFSVRTYTLRTRELD</sequence>
<dbReference type="GO" id="GO:0022857">
    <property type="term" value="F:transmembrane transporter activity"/>
    <property type="evidence" value="ECO:0007669"/>
    <property type="project" value="InterPro"/>
</dbReference>
<feature type="transmembrane region" description="Helical" evidence="3">
    <location>
        <begin position="527"/>
        <end position="549"/>
    </location>
</feature>
<feature type="transmembrane region" description="Helical" evidence="3">
    <location>
        <begin position="85"/>
        <end position="103"/>
    </location>
</feature>
<feature type="transmembrane region" description="Helical" evidence="3">
    <location>
        <begin position="54"/>
        <end position="76"/>
    </location>
</feature>